<dbReference type="SUPFAM" id="SSF49464">
    <property type="entry name" value="Carboxypeptidase regulatory domain-like"/>
    <property type="match status" value="1"/>
</dbReference>
<dbReference type="Gene3D" id="2.40.170.20">
    <property type="entry name" value="TonB-dependent receptor, beta-barrel domain"/>
    <property type="match status" value="1"/>
</dbReference>
<dbReference type="GO" id="GO:0015344">
    <property type="term" value="F:siderophore uptake transmembrane transporter activity"/>
    <property type="evidence" value="ECO:0007669"/>
    <property type="project" value="TreeGrafter"/>
</dbReference>
<keyword evidence="4" id="KW-0812">Transmembrane</keyword>
<dbReference type="InterPro" id="IPR039426">
    <property type="entry name" value="TonB-dep_rcpt-like"/>
</dbReference>
<evidence type="ECO:0000313" key="9">
    <source>
        <dbReference type="EMBL" id="QOY88590.1"/>
    </source>
</evidence>
<dbReference type="InterPro" id="IPR036942">
    <property type="entry name" value="Beta-barrel_TonB_sf"/>
</dbReference>
<keyword evidence="3" id="KW-1134">Transmembrane beta strand</keyword>
<feature type="domain" description="TonB-dependent transporter Oar-like beta-barrel" evidence="8">
    <location>
        <begin position="247"/>
        <end position="1158"/>
    </location>
</feature>
<keyword evidence="7" id="KW-0732">Signal</keyword>
<evidence type="ECO:0000256" key="1">
    <source>
        <dbReference type="ARBA" id="ARBA00004571"/>
    </source>
</evidence>
<name>A0A7S7NRW8_PALFE</name>
<evidence type="ECO:0000256" key="6">
    <source>
        <dbReference type="ARBA" id="ARBA00023237"/>
    </source>
</evidence>
<protein>
    <submittedName>
        <fullName evidence="9">TonB-dependent receptor</fullName>
    </submittedName>
</protein>
<keyword evidence="10" id="KW-1185">Reference proteome</keyword>
<proteinExistence type="predicted"/>
<organism evidence="9 10">
    <name type="scientific">Paludibaculum fermentans</name>
    <dbReference type="NCBI Taxonomy" id="1473598"/>
    <lineage>
        <taxon>Bacteria</taxon>
        <taxon>Pseudomonadati</taxon>
        <taxon>Acidobacteriota</taxon>
        <taxon>Terriglobia</taxon>
        <taxon>Bryobacterales</taxon>
        <taxon>Bryobacteraceae</taxon>
        <taxon>Paludibaculum</taxon>
    </lineage>
</organism>
<evidence type="ECO:0000259" key="8">
    <source>
        <dbReference type="Pfam" id="PF25183"/>
    </source>
</evidence>
<sequence length="1165" mass="125310">MFANRGPVLLSILLLFSLGAAAQTTTGTVNGRVTDTAAAFIPDTSVTLTNVRTGISQTTQTTEEGLFVFPLVQPGSYRMEVSKSGFKKFISQFELAVNQTVRIDPALEVGEVSSTVTVNEKAVLIESETSSLGQVISSRQVEELPLNGRNPFALASLSAGVVPLGSFGVGLNATRMAAQMAGANNFMANGGIAGSNEVLLDGVPITVCCQGQPAIIPSVEVTQEFKIQTNASTAEFGRTSGGILNLVTRSGSNAFHGGVYEFLRNDQLSAANWFTNRAGKVPIPGRDDYRTPLRYNQYGFTVGGPVEIPKVYSGKDKTFFFGGYEGTNVRQYGYVNSTVPTNLMRAGNFSEGTANIYDPATTQADPNNAGQFIRSPFPNNLIPAGRQNAITKNYNAYFPLQNAPGVVNNFNWVQSLATDDAQGTVRVDHNFNPANRLFARWSVTDDSYKNGDWENGISGWSQAIHANTFVLSYMKVLSPSLVMDLRYGLAIQRNLFLPDSVGEDVTKIGLPSSFAAQQTVHAIPLLNVSGLRSIGFDSLRNWSRYTHALSANMSWIHGAHTVKFGWDGRLLRDNELTLDGGAGNFSYAAGFANGPNPRAAVPAGQSTFGAYATFLLGLPSSGTIGYSDTWARQQFYHGFYIQDDWHVTRKLTLNLGLRYELETGFTERYNRQAWFDPGMATPLAQQTGLPLTGGVAFSGVGGQPRNLWQTDKNNFSPRVGLAYQITPKTVLRSGFGIFFLPTSQRGYGSGNPGFQVSTPFVSSIDGVTPVGTISNPFPTGTIPLAGSANGPLTLVGAGVSGLYFNSPMSYTQQWNFGIQQELPWKVLLNVAYAASESVKLPLNFNPNSLPLQYYGAAGDQTQVAYLTQLVKNPFSGIIQTGSLAAATVQRNALLRAFPQFTSVGQNYLAQATSSYNSLQVTLQKSLSHGLSLLSSYTWSKNLGIANNLTTGFLDVGTPGFQNDFNRAIEKSVLATDIPHRLVVSANYELPVGRGKAYGTSMSRWLDALAGGWQMNTVMSFNSGFPLNFSNAGAASFAGSRPSYTSSTVNPQTSGDIESRLGGVSGGTGYLNASAFRQPMSFEFGDVARLTDNIRSPAKSNIDVSLMKNFVVKEGIRLQLRAEAYNLPNHPVFNSPSTSVGSAGFGVITSQANSPRNVQVALRVIW</sequence>
<dbReference type="EMBL" id="CP063849">
    <property type="protein sequence ID" value="QOY88590.1"/>
    <property type="molecule type" value="Genomic_DNA"/>
</dbReference>
<keyword evidence="6" id="KW-0998">Cell outer membrane</keyword>
<keyword evidence="5" id="KW-0472">Membrane</keyword>
<evidence type="ECO:0000313" key="10">
    <source>
        <dbReference type="Proteomes" id="UP000593892"/>
    </source>
</evidence>
<dbReference type="Gene3D" id="2.60.40.1120">
    <property type="entry name" value="Carboxypeptidase-like, regulatory domain"/>
    <property type="match status" value="1"/>
</dbReference>
<evidence type="ECO:0000256" key="4">
    <source>
        <dbReference type="ARBA" id="ARBA00022692"/>
    </source>
</evidence>
<dbReference type="Proteomes" id="UP000593892">
    <property type="component" value="Chromosome"/>
</dbReference>
<reference evidence="9 10" key="1">
    <citation type="submission" date="2020-10" db="EMBL/GenBank/DDBJ databases">
        <title>Complete genome sequence of Paludibaculum fermentans P105T, a facultatively anaerobic acidobacterium capable of dissimilatory Fe(III) reduction.</title>
        <authorList>
            <person name="Dedysh S.N."/>
            <person name="Beletsky A.V."/>
            <person name="Kulichevskaya I.S."/>
            <person name="Mardanov A.V."/>
            <person name="Ravin N.V."/>
        </authorList>
    </citation>
    <scope>NUCLEOTIDE SEQUENCE [LARGE SCALE GENOMIC DNA]</scope>
    <source>
        <strain evidence="9 10">P105</strain>
    </source>
</reference>
<dbReference type="KEGG" id="pfer:IRI77_01110"/>
<evidence type="ECO:0000256" key="2">
    <source>
        <dbReference type="ARBA" id="ARBA00022448"/>
    </source>
</evidence>
<dbReference type="GO" id="GO:0009279">
    <property type="term" value="C:cell outer membrane"/>
    <property type="evidence" value="ECO:0007669"/>
    <property type="project" value="UniProtKB-SubCell"/>
</dbReference>
<feature type="chain" id="PRO_5032989575" evidence="7">
    <location>
        <begin position="23"/>
        <end position="1165"/>
    </location>
</feature>
<dbReference type="AlphaFoldDB" id="A0A7S7NRW8"/>
<evidence type="ECO:0000256" key="7">
    <source>
        <dbReference type="SAM" id="SignalP"/>
    </source>
</evidence>
<dbReference type="SUPFAM" id="SSF56935">
    <property type="entry name" value="Porins"/>
    <property type="match status" value="1"/>
</dbReference>
<dbReference type="RefSeq" id="WP_194450252.1">
    <property type="nucleotide sequence ID" value="NZ_CP063849.1"/>
</dbReference>
<dbReference type="PANTHER" id="PTHR30069:SF46">
    <property type="entry name" value="OAR PROTEIN"/>
    <property type="match status" value="1"/>
</dbReference>
<dbReference type="InterPro" id="IPR008969">
    <property type="entry name" value="CarboxyPept-like_regulatory"/>
</dbReference>
<dbReference type="GO" id="GO:0044718">
    <property type="term" value="P:siderophore transmembrane transport"/>
    <property type="evidence" value="ECO:0007669"/>
    <property type="project" value="TreeGrafter"/>
</dbReference>
<keyword evidence="9" id="KW-0675">Receptor</keyword>
<gene>
    <name evidence="9" type="ORF">IRI77_01110</name>
</gene>
<keyword evidence="2" id="KW-0813">Transport</keyword>
<feature type="signal peptide" evidence="7">
    <location>
        <begin position="1"/>
        <end position="22"/>
    </location>
</feature>
<accession>A0A7S7NRW8</accession>
<evidence type="ECO:0000256" key="3">
    <source>
        <dbReference type="ARBA" id="ARBA00022452"/>
    </source>
</evidence>
<dbReference type="Pfam" id="PF25183">
    <property type="entry name" value="OMP_b-brl_4"/>
    <property type="match status" value="1"/>
</dbReference>
<evidence type="ECO:0000256" key="5">
    <source>
        <dbReference type="ARBA" id="ARBA00023136"/>
    </source>
</evidence>
<dbReference type="InterPro" id="IPR057601">
    <property type="entry name" value="Oar-like_b-barrel"/>
</dbReference>
<comment type="subcellular location">
    <subcellularLocation>
        <location evidence="1">Cell outer membrane</location>
        <topology evidence="1">Multi-pass membrane protein</topology>
    </subcellularLocation>
</comment>
<dbReference type="Pfam" id="PF13620">
    <property type="entry name" value="CarboxypepD_reg"/>
    <property type="match status" value="1"/>
</dbReference>
<dbReference type="PANTHER" id="PTHR30069">
    <property type="entry name" value="TONB-DEPENDENT OUTER MEMBRANE RECEPTOR"/>
    <property type="match status" value="1"/>
</dbReference>